<accession>A0A9X1TUT5</accession>
<name>A0A9X1TUT5_9BACT</name>
<comment type="caution">
    <text evidence="1">The sequence shown here is derived from an EMBL/GenBank/DDBJ whole genome shotgun (WGS) entry which is preliminary data.</text>
</comment>
<proteinExistence type="predicted"/>
<organism evidence="1 2">
    <name type="scientific">Dyadobacter chenhuakuii</name>
    <dbReference type="NCBI Taxonomy" id="2909339"/>
    <lineage>
        <taxon>Bacteria</taxon>
        <taxon>Pseudomonadati</taxon>
        <taxon>Bacteroidota</taxon>
        <taxon>Cytophagia</taxon>
        <taxon>Cytophagales</taxon>
        <taxon>Spirosomataceae</taxon>
        <taxon>Dyadobacter</taxon>
    </lineage>
</organism>
<reference evidence="1" key="1">
    <citation type="submission" date="2022-01" db="EMBL/GenBank/DDBJ databases">
        <title>Novel species in genus Dyadobacter.</title>
        <authorList>
            <person name="Ma C."/>
        </authorList>
    </citation>
    <scope>NUCLEOTIDE SEQUENCE</scope>
    <source>
        <strain evidence="1">CY357</strain>
    </source>
</reference>
<evidence type="ECO:0000313" key="2">
    <source>
        <dbReference type="Proteomes" id="UP001139411"/>
    </source>
</evidence>
<dbReference type="EMBL" id="JAKFFV010000008">
    <property type="protein sequence ID" value="MCF2499718.1"/>
    <property type="molecule type" value="Genomic_DNA"/>
</dbReference>
<dbReference type="Pfam" id="PF22028">
    <property type="entry name" value="DUF6934"/>
    <property type="match status" value="1"/>
</dbReference>
<dbReference type="AlphaFoldDB" id="A0A9X1TUT5"/>
<gene>
    <name evidence="1" type="ORF">L0661_15465</name>
</gene>
<dbReference type="InterPro" id="IPR053865">
    <property type="entry name" value="DUF6934"/>
</dbReference>
<sequence>MKHNYYPYLASEDYLSFTFSSISQKRIVRKKAEFLLISEDVCNFAFGDLTENNEIDDRAVTDNKDTNMVLSTVIRILLEFLDTHKNKAVYFQGSTPSRTRMYQIILRKEKPNWETRLIVYGIFNGEIMPYETDFKFDAFIVKQKDA</sequence>
<evidence type="ECO:0000313" key="1">
    <source>
        <dbReference type="EMBL" id="MCF2499718.1"/>
    </source>
</evidence>
<dbReference type="Proteomes" id="UP001139411">
    <property type="component" value="Unassembled WGS sequence"/>
</dbReference>
<dbReference type="RefSeq" id="WP_235178384.1">
    <property type="nucleotide sequence ID" value="NZ_JAKFFV010000008.1"/>
</dbReference>
<protein>
    <submittedName>
        <fullName evidence="1">Uncharacterized protein</fullName>
    </submittedName>
</protein>